<dbReference type="HAMAP" id="MF_01139">
    <property type="entry name" value="ISPT"/>
    <property type="match status" value="1"/>
</dbReference>
<evidence type="ECO:0000256" key="4">
    <source>
        <dbReference type="RuleBase" id="RU363018"/>
    </source>
</evidence>
<protein>
    <recommendedName>
        <fullName evidence="4">Alkyl transferase</fullName>
        <ecNumber evidence="4">2.5.1.-</ecNumber>
    </recommendedName>
</protein>
<evidence type="ECO:0000256" key="2">
    <source>
        <dbReference type="ARBA" id="ARBA00022679"/>
    </source>
</evidence>
<dbReference type="InterPro" id="IPR018520">
    <property type="entry name" value="UPP_synth-like_CS"/>
</dbReference>
<keyword evidence="2 4" id="KW-0808">Transferase</keyword>
<dbReference type="InterPro" id="IPR036424">
    <property type="entry name" value="UPP_synth-like_sf"/>
</dbReference>
<dbReference type="Proteomes" id="UP000309038">
    <property type="component" value="Unassembled WGS sequence"/>
</dbReference>
<dbReference type="GO" id="GO:0005783">
    <property type="term" value="C:endoplasmic reticulum"/>
    <property type="evidence" value="ECO:0007669"/>
    <property type="project" value="TreeGrafter"/>
</dbReference>
<dbReference type="AlphaFoldDB" id="A0A4S4KPR8"/>
<dbReference type="FunFam" id="3.40.1180.10:FF:000005">
    <property type="entry name" value="Alkyl transferase"/>
    <property type="match status" value="1"/>
</dbReference>
<name>A0A4S4KPR8_9APHY</name>
<dbReference type="PANTHER" id="PTHR10291">
    <property type="entry name" value="DEHYDRODOLICHYL DIPHOSPHATE SYNTHASE FAMILY MEMBER"/>
    <property type="match status" value="1"/>
</dbReference>
<evidence type="ECO:0000256" key="3">
    <source>
        <dbReference type="ARBA" id="ARBA00022842"/>
    </source>
</evidence>
<evidence type="ECO:0000256" key="1">
    <source>
        <dbReference type="ARBA" id="ARBA00005432"/>
    </source>
</evidence>
<reference evidence="5 6" key="1">
    <citation type="submission" date="2019-02" db="EMBL/GenBank/DDBJ databases">
        <title>Genome sequencing of the rare red list fungi Phlebia centrifuga.</title>
        <authorList>
            <person name="Buettner E."/>
            <person name="Kellner H."/>
        </authorList>
    </citation>
    <scope>NUCLEOTIDE SEQUENCE [LARGE SCALE GENOMIC DNA]</scope>
    <source>
        <strain evidence="5 6">DSM 108282</strain>
    </source>
</reference>
<dbReference type="GO" id="GO:1904423">
    <property type="term" value="C:dehydrodolichyl diphosphate synthase complex"/>
    <property type="evidence" value="ECO:0007669"/>
    <property type="project" value="TreeGrafter"/>
</dbReference>
<dbReference type="EMBL" id="SGPJ01000056">
    <property type="protein sequence ID" value="THH00217.1"/>
    <property type="molecule type" value="Genomic_DNA"/>
</dbReference>
<dbReference type="CDD" id="cd00475">
    <property type="entry name" value="Cis_IPPS"/>
    <property type="match status" value="1"/>
</dbReference>
<keyword evidence="3" id="KW-0460">Magnesium</keyword>
<dbReference type="GO" id="GO:0005811">
    <property type="term" value="C:lipid droplet"/>
    <property type="evidence" value="ECO:0007669"/>
    <property type="project" value="TreeGrafter"/>
</dbReference>
<proteinExistence type="inferred from homology"/>
<comment type="similarity">
    <text evidence="1 4">Belongs to the UPP synthase family.</text>
</comment>
<dbReference type="InterPro" id="IPR001441">
    <property type="entry name" value="UPP_synth-like"/>
</dbReference>
<evidence type="ECO:0000313" key="6">
    <source>
        <dbReference type="Proteomes" id="UP000309038"/>
    </source>
</evidence>
<dbReference type="Pfam" id="PF01255">
    <property type="entry name" value="Prenyltransf"/>
    <property type="match status" value="1"/>
</dbReference>
<comment type="caution">
    <text evidence="5">The sequence shown here is derived from an EMBL/GenBank/DDBJ whole genome shotgun (WGS) entry which is preliminary data.</text>
</comment>
<dbReference type="EC" id="2.5.1.-" evidence="4"/>
<dbReference type="NCBIfam" id="TIGR00055">
    <property type="entry name" value="uppS"/>
    <property type="match status" value="1"/>
</dbReference>
<dbReference type="GO" id="GO:0016020">
    <property type="term" value="C:membrane"/>
    <property type="evidence" value="ECO:0007669"/>
    <property type="project" value="TreeGrafter"/>
</dbReference>
<organism evidence="5 6">
    <name type="scientific">Hermanssonia centrifuga</name>
    <dbReference type="NCBI Taxonomy" id="98765"/>
    <lineage>
        <taxon>Eukaryota</taxon>
        <taxon>Fungi</taxon>
        <taxon>Dikarya</taxon>
        <taxon>Basidiomycota</taxon>
        <taxon>Agaricomycotina</taxon>
        <taxon>Agaricomycetes</taxon>
        <taxon>Polyporales</taxon>
        <taxon>Meruliaceae</taxon>
        <taxon>Hermanssonia</taxon>
    </lineage>
</organism>
<dbReference type="Gene3D" id="3.40.1180.10">
    <property type="entry name" value="Decaprenyl diphosphate synthase-like"/>
    <property type="match status" value="1"/>
</dbReference>
<accession>A0A4S4KPR8</accession>
<dbReference type="GO" id="GO:0045547">
    <property type="term" value="F:ditrans,polycis-polyprenyl diphosphate synthase [(2E,6E)-farnesyl diphosphate specific] activity"/>
    <property type="evidence" value="ECO:0007669"/>
    <property type="project" value="TreeGrafter"/>
</dbReference>
<dbReference type="PROSITE" id="PS01066">
    <property type="entry name" value="UPP_SYNTHASE"/>
    <property type="match status" value="1"/>
</dbReference>
<dbReference type="PANTHER" id="PTHR10291:SF43">
    <property type="entry name" value="DEHYDRODOLICHYL DIPHOSPHATE SYNTHASE COMPLEX SUBUNIT DHDDS"/>
    <property type="match status" value="1"/>
</dbReference>
<keyword evidence="6" id="KW-1185">Reference proteome</keyword>
<sequence>MFPDFVKRGFGWLQETVSGQAQYALLTVLAAGPLPKHVAFVMDGNRRYARRQHQAVSQGHSDGFAALRRVLEICMHLNIHCVSAYAFAIENFKRSPEEVDALMTLAEEKLVEIAQHGELLDEYGVRLNVLGKTELLPSRVQAAIRKAEEMTRHNDRAILNLCMPYASRDEMTSAIQSTVREAIRSESNHVEITEKDLDAHMMTSMVGSPPVDILVRTSGVKRLSDYLVWQCCEDTQIQFSECYWPDFGLWDFLPILLDYQRKVWAAS</sequence>
<evidence type="ECO:0000313" key="5">
    <source>
        <dbReference type="EMBL" id="THH00217.1"/>
    </source>
</evidence>
<dbReference type="SUPFAM" id="SSF64005">
    <property type="entry name" value="Undecaprenyl diphosphate synthase"/>
    <property type="match status" value="1"/>
</dbReference>
<gene>
    <name evidence="5" type="ORF">EW026_g2284</name>
</gene>
<dbReference type="GO" id="GO:0016094">
    <property type="term" value="P:polyprenol biosynthetic process"/>
    <property type="evidence" value="ECO:0007669"/>
    <property type="project" value="TreeGrafter"/>
</dbReference>